<reference evidence="2 3" key="1">
    <citation type="submission" date="2024-11" db="EMBL/GenBank/DDBJ databases">
        <title>A near-complete genome assembly of Cinchona calisaya.</title>
        <authorList>
            <person name="Lian D.C."/>
            <person name="Zhao X.W."/>
            <person name="Wei L."/>
        </authorList>
    </citation>
    <scope>NUCLEOTIDE SEQUENCE [LARGE SCALE GENOMIC DNA]</scope>
    <source>
        <tissue evidence="2">Nenye</tissue>
    </source>
</reference>
<proteinExistence type="predicted"/>
<name>A0ABD2ZHR2_9GENT</name>
<feature type="region of interest" description="Disordered" evidence="1">
    <location>
        <begin position="175"/>
        <end position="207"/>
    </location>
</feature>
<comment type="caution">
    <text evidence="2">The sequence shown here is derived from an EMBL/GenBank/DDBJ whole genome shotgun (WGS) entry which is preliminary data.</text>
</comment>
<accession>A0ABD2ZHR2</accession>
<sequence length="216" mass="23828">MLYEEKVDLTNMEKRGGEVGMQKGKKEVKNLKKKEKEVDQVCSAKLAQEAMFFANKASEKFLELYSREAYACAFLDRQLPYDHPSSESKSNFDFLSGLPADWATIEVFARAMKVRQLEKIAKDPVKSKSSSAKGKSTAEESPDDQPSALNIVSGLKLMSLLQILKDLEGVAAANPTRRASDKVDQAETSGAKAQKETDQSSKDGPDITAVWALMNL</sequence>
<evidence type="ECO:0000256" key="1">
    <source>
        <dbReference type="SAM" id="MobiDB-lite"/>
    </source>
</evidence>
<dbReference type="AlphaFoldDB" id="A0ABD2ZHR2"/>
<protein>
    <submittedName>
        <fullName evidence="2">Uncharacterized protein</fullName>
    </submittedName>
</protein>
<keyword evidence="3" id="KW-1185">Reference proteome</keyword>
<dbReference type="EMBL" id="JBJUIK010000009">
    <property type="protein sequence ID" value="KAL3518366.1"/>
    <property type="molecule type" value="Genomic_DNA"/>
</dbReference>
<gene>
    <name evidence="2" type="ORF">ACH5RR_020955</name>
</gene>
<feature type="region of interest" description="Disordered" evidence="1">
    <location>
        <begin position="123"/>
        <end position="147"/>
    </location>
</feature>
<organism evidence="2 3">
    <name type="scientific">Cinchona calisaya</name>
    <dbReference type="NCBI Taxonomy" id="153742"/>
    <lineage>
        <taxon>Eukaryota</taxon>
        <taxon>Viridiplantae</taxon>
        <taxon>Streptophyta</taxon>
        <taxon>Embryophyta</taxon>
        <taxon>Tracheophyta</taxon>
        <taxon>Spermatophyta</taxon>
        <taxon>Magnoliopsida</taxon>
        <taxon>eudicotyledons</taxon>
        <taxon>Gunneridae</taxon>
        <taxon>Pentapetalae</taxon>
        <taxon>asterids</taxon>
        <taxon>lamiids</taxon>
        <taxon>Gentianales</taxon>
        <taxon>Rubiaceae</taxon>
        <taxon>Cinchonoideae</taxon>
        <taxon>Cinchoneae</taxon>
        <taxon>Cinchona</taxon>
    </lineage>
</organism>
<evidence type="ECO:0000313" key="3">
    <source>
        <dbReference type="Proteomes" id="UP001630127"/>
    </source>
</evidence>
<evidence type="ECO:0000313" key="2">
    <source>
        <dbReference type="EMBL" id="KAL3518366.1"/>
    </source>
</evidence>
<feature type="compositionally biased region" description="Basic and acidic residues" evidence="1">
    <location>
        <begin position="193"/>
        <end position="205"/>
    </location>
</feature>
<dbReference type="Proteomes" id="UP001630127">
    <property type="component" value="Unassembled WGS sequence"/>
</dbReference>